<protein>
    <submittedName>
        <fullName evidence="2">Uncharacterized protein</fullName>
    </submittedName>
</protein>
<dbReference type="EMBL" id="JAENGZ010001025">
    <property type="protein sequence ID" value="KAG6951352.1"/>
    <property type="molecule type" value="Genomic_DNA"/>
</dbReference>
<dbReference type="AlphaFoldDB" id="A0A8T1TYB3"/>
<reference evidence="2" key="1">
    <citation type="submission" date="2021-01" db="EMBL/GenBank/DDBJ databases">
        <title>Phytophthora aleatoria, a newly-described species from Pinus radiata is distinct from Phytophthora cactorum isolates based on comparative genomics.</title>
        <authorList>
            <person name="Mcdougal R."/>
            <person name="Panda P."/>
            <person name="Williams N."/>
            <person name="Studholme D.J."/>
        </authorList>
    </citation>
    <scope>NUCLEOTIDE SEQUENCE</scope>
    <source>
        <strain evidence="2">NZFS 3830</strain>
    </source>
</reference>
<sequence length="190" mass="21383">MGGFRRRDVQQREQPAQAGPIRRAGSSAKRSRRIRERPRAPGACAPAITRSPRETTRPVRRGRRSRCCRTSGRTTARRSSARIRGRTNRVGRERRSGFSHGIWSVMRRYVDCLAGPSWSLLHIVGQVWCNSAELGLTGCLIVCGFVADQCVCPSRRRYSSNIHFKGYFGTFGAQSPREQAYVQLVLQFGS</sequence>
<evidence type="ECO:0000313" key="3">
    <source>
        <dbReference type="Proteomes" id="UP000688947"/>
    </source>
</evidence>
<dbReference type="Proteomes" id="UP000688947">
    <property type="component" value="Unassembled WGS sequence"/>
</dbReference>
<comment type="caution">
    <text evidence="2">The sequence shown here is derived from an EMBL/GenBank/DDBJ whole genome shotgun (WGS) entry which is preliminary data.</text>
</comment>
<evidence type="ECO:0000313" key="2">
    <source>
        <dbReference type="EMBL" id="KAG6951352.1"/>
    </source>
</evidence>
<evidence type="ECO:0000256" key="1">
    <source>
        <dbReference type="SAM" id="MobiDB-lite"/>
    </source>
</evidence>
<feature type="compositionally biased region" description="Basic residues" evidence="1">
    <location>
        <begin position="58"/>
        <end position="67"/>
    </location>
</feature>
<gene>
    <name evidence="2" type="ORF">JG687_00013677</name>
</gene>
<feature type="region of interest" description="Disordered" evidence="1">
    <location>
        <begin position="1"/>
        <end position="79"/>
    </location>
</feature>
<name>A0A8T1TYB3_9STRA</name>
<accession>A0A8T1TYB3</accession>
<feature type="compositionally biased region" description="Basic and acidic residues" evidence="1">
    <location>
        <begin position="1"/>
        <end position="11"/>
    </location>
</feature>
<proteinExistence type="predicted"/>
<organism evidence="2 3">
    <name type="scientific">Phytophthora cactorum</name>
    <dbReference type="NCBI Taxonomy" id="29920"/>
    <lineage>
        <taxon>Eukaryota</taxon>
        <taxon>Sar</taxon>
        <taxon>Stramenopiles</taxon>
        <taxon>Oomycota</taxon>
        <taxon>Peronosporomycetes</taxon>
        <taxon>Peronosporales</taxon>
        <taxon>Peronosporaceae</taxon>
        <taxon>Phytophthora</taxon>
    </lineage>
</organism>